<dbReference type="OMA" id="VETCLAN"/>
<evidence type="ECO:0000256" key="2">
    <source>
        <dbReference type="ARBA" id="ARBA00022487"/>
    </source>
</evidence>
<evidence type="ECO:0000256" key="4">
    <source>
        <dbReference type="ARBA" id="ARBA00023180"/>
    </source>
</evidence>
<dbReference type="VEuPathDB" id="VectorBase:RPRC001239"/>
<dbReference type="eggNOG" id="KOG1516">
    <property type="taxonomic scope" value="Eukaryota"/>
</dbReference>
<evidence type="ECO:0000259" key="6">
    <source>
        <dbReference type="Pfam" id="PF00135"/>
    </source>
</evidence>
<dbReference type="PANTHER" id="PTHR11559">
    <property type="entry name" value="CARBOXYLESTERASE"/>
    <property type="match status" value="1"/>
</dbReference>
<dbReference type="InterPro" id="IPR050309">
    <property type="entry name" value="Type-B_Carboxylest/Lipase"/>
</dbReference>
<evidence type="ECO:0000256" key="1">
    <source>
        <dbReference type="ARBA" id="ARBA00005964"/>
    </source>
</evidence>
<evidence type="ECO:0000313" key="7">
    <source>
        <dbReference type="EnsemblMetazoa" id="RPRC001239-PA"/>
    </source>
</evidence>
<dbReference type="GO" id="GO:0052689">
    <property type="term" value="F:carboxylic ester hydrolase activity"/>
    <property type="evidence" value="ECO:0007669"/>
    <property type="project" value="UniProtKB-KW"/>
</dbReference>
<evidence type="ECO:0000256" key="5">
    <source>
        <dbReference type="RuleBase" id="RU361235"/>
    </source>
</evidence>
<evidence type="ECO:0000256" key="3">
    <source>
        <dbReference type="ARBA" id="ARBA00022801"/>
    </source>
</evidence>
<dbReference type="InParanoid" id="T1HB33"/>
<dbReference type="InterPro" id="IPR019826">
    <property type="entry name" value="Carboxylesterase_B_AS"/>
</dbReference>
<dbReference type="Gene3D" id="3.40.50.1820">
    <property type="entry name" value="alpha/beta hydrolase"/>
    <property type="match status" value="1"/>
</dbReference>
<dbReference type="InterPro" id="IPR002018">
    <property type="entry name" value="CarbesteraseB"/>
</dbReference>
<feature type="domain" description="Carboxylesterase type B" evidence="6">
    <location>
        <begin position="2"/>
        <end position="341"/>
    </location>
</feature>
<keyword evidence="8" id="KW-1185">Reference proteome</keyword>
<dbReference type="InterPro" id="IPR029058">
    <property type="entry name" value="AB_hydrolase_fold"/>
</dbReference>
<dbReference type="Pfam" id="PF00135">
    <property type="entry name" value="COesterase"/>
    <property type="match status" value="1"/>
</dbReference>
<dbReference type="EMBL" id="ACPB03014710">
    <property type="status" value="NOT_ANNOTATED_CDS"/>
    <property type="molecule type" value="Genomic_DNA"/>
</dbReference>
<comment type="similarity">
    <text evidence="1 5">Belongs to the type-B carboxylesterase/lipase family.</text>
</comment>
<dbReference type="Proteomes" id="UP000015103">
    <property type="component" value="Unassembled WGS sequence"/>
</dbReference>
<protein>
    <recommendedName>
        <fullName evidence="5">Carboxylic ester hydrolase</fullName>
        <ecNumber evidence="5">3.1.1.-</ecNumber>
    </recommendedName>
</protein>
<dbReference type="HOGENOM" id="CLU_006586_13_2_1"/>
<dbReference type="STRING" id="13249.T1HB33"/>
<name>T1HB33_RHOPR</name>
<sequence>MPVLYYIHDGGYFFSSAEADKSPEFFMDYNLVVVMPNYRVGVLGFLSTEDEVMPGNMGLKDQNLAMIWVQNNIANFGGDPNQVTLTGDSAGGASVHYHMFSPLSRGLFHRAISQTVSALANWVNVPPGVARSRAIKMAQLFNCSTESSQTIFDCLRTKNSYELTESSKQFMVFQVDPIAVFVPIFDKNAKKPFLPFNPHEVESAPVPWIIGVCSLEGLGRTGVFVRNPADLIEFGQKFNQVAPISLFYDTTASNPEEVTRKIREFYFGDQPIDMSVFRNFTNMYTDGLFIWPAVEALQKHKGPHYLYYFNYLGESSFQEVFAGKRVLTGSAHKDDSLYVWRNRNPVDIPPPTTRVPTPEGFDFDWPLWDNQQQNFITFENSGITLNSSLLPDRMQFWSTLNFRDKVDQN</sequence>
<accession>T1HB33</accession>
<dbReference type="AlphaFoldDB" id="T1HB33"/>
<evidence type="ECO:0000313" key="8">
    <source>
        <dbReference type="Proteomes" id="UP000015103"/>
    </source>
</evidence>
<proteinExistence type="inferred from homology"/>
<keyword evidence="3 5" id="KW-0378">Hydrolase</keyword>
<dbReference type="EnsemblMetazoa" id="RPRC001239-RA">
    <property type="protein sequence ID" value="RPRC001239-PA"/>
    <property type="gene ID" value="RPRC001239"/>
</dbReference>
<keyword evidence="2" id="KW-0719">Serine esterase</keyword>
<dbReference type="SUPFAM" id="SSF53474">
    <property type="entry name" value="alpha/beta-Hydrolases"/>
    <property type="match status" value="1"/>
</dbReference>
<organism evidence="7 8">
    <name type="scientific">Rhodnius prolixus</name>
    <name type="common">Triatomid bug</name>
    <dbReference type="NCBI Taxonomy" id="13249"/>
    <lineage>
        <taxon>Eukaryota</taxon>
        <taxon>Metazoa</taxon>
        <taxon>Ecdysozoa</taxon>
        <taxon>Arthropoda</taxon>
        <taxon>Hexapoda</taxon>
        <taxon>Insecta</taxon>
        <taxon>Pterygota</taxon>
        <taxon>Neoptera</taxon>
        <taxon>Paraneoptera</taxon>
        <taxon>Hemiptera</taxon>
        <taxon>Heteroptera</taxon>
        <taxon>Panheteroptera</taxon>
        <taxon>Cimicomorpha</taxon>
        <taxon>Reduviidae</taxon>
        <taxon>Triatominae</taxon>
        <taxon>Rhodnius</taxon>
    </lineage>
</organism>
<keyword evidence="4" id="KW-0325">Glycoprotein</keyword>
<reference evidence="7" key="1">
    <citation type="submission" date="2015-05" db="UniProtKB">
        <authorList>
            <consortium name="EnsemblMetazoa"/>
        </authorList>
    </citation>
    <scope>IDENTIFICATION</scope>
</reference>
<dbReference type="PROSITE" id="PS00122">
    <property type="entry name" value="CARBOXYLESTERASE_B_1"/>
    <property type="match status" value="1"/>
</dbReference>
<dbReference type="EC" id="3.1.1.-" evidence="5"/>